<evidence type="ECO:0000256" key="3">
    <source>
        <dbReference type="ARBA" id="ARBA00022723"/>
    </source>
</evidence>
<feature type="signal peptide" evidence="7">
    <location>
        <begin position="1"/>
        <end position="19"/>
    </location>
</feature>
<keyword evidence="11" id="KW-1185">Reference proteome</keyword>
<protein>
    <submittedName>
        <fullName evidence="10">C-type cytochrome</fullName>
    </submittedName>
</protein>
<proteinExistence type="predicted"/>
<dbReference type="AlphaFoldDB" id="A0A6L8MFP4"/>
<dbReference type="GO" id="GO:0009055">
    <property type="term" value="F:electron transfer activity"/>
    <property type="evidence" value="ECO:0007669"/>
    <property type="project" value="InterPro"/>
</dbReference>
<keyword evidence="5 6" id="KW-0408">Iron</keyword>
<evidence type="ECO:0000256" key="4">
    <source>
        <dbReference type="ARBA" id="ARBA00022982"/>
    </source>
</evidence>
<dbReference type="Proteomes" id="UP000449678">
    <property type="component" value="Unassembled WGS sequence"/>
</dbReference>
<dbReference type="EMBL" id="WWCP01000003">
    <property type="protein sequence ID" value="MYM81324.1"/>
    <property type="molecule type" value="Genomic_DNA"/>
</dbReference>
<gene>
    <name evidence="9" type="ORF">GTP38_07015</name>
    <name evidence="10" type="ORF">GTP44_05040</name>
</gene>
<name>A0A6L8MFP4_9BURK</name>
<keyword evidence="7" id="KW-0732">Signal</keyword>
<evidence type="ECO:0000313" key="9">
    <source>
        <dbReference type="EMBL" id="MYM34089.1"/>
    </source>
</evidence>
<dbReference type="InterPro" id="IPR036909">
    <property type="entry name" value="Cyt_c-like_dom_sf"/>
</dbReference>
<dbReference type="RefSeq" id="WP_160989479.1">
    <property type="nucleotide sequence ID" value="NZ_WWCO01000004.1"/>
</dbReference>
<dbReference type="EMBL" id="WWCO01000004">
    <property type="protein sequence ID" value="MYM34089.1"/>
    <property type="molecule type" value="Genomic_DNA"/>
</dbReference>
<dbReference type="GO" id="GO:0005506">
    <property type="term" value="F:iron ion binding"/>
    <property type="evidence" value="ECO:0007669"/>
    <property type="project" value="InterPro"/>
</dbReference>
<dbReference type="InterPro" id="IPR009056">
    <property type="entry name" value="Cyt_c-like_dom"/>
</dbReference>
<dbReference type="GO" id="GO:0020037">
    <property type="term" value="F:heme binding"/>
    <property type="evidence" value="ECO:0007669"/>
    <property type="project" value="InterPro"/>
</dbReference>
<dbReference type="PRINTS" id="PR00607">
    <property type="entry name" value="CYTCHROMECIE"/>
</dbReference>
<evidence type="ECO:0000313" key="10">
    <source>
        <dbReference type="EMBL" id="MYM81324.1"/>
    </source>
</evidence>
<evidence type="ECO:0000256" key="1">
    <source>
        <dbReference type="ARBA" id="ARBA00022448"/>
    </source>
</evidence>
<dbReference type="PANTHER" id="PTHR40942">
    <property type="match status" value="1"/>
</dbReference>
<keyword evidence="4" id="KW-0249">Electron transport</keyword>
<dbReference type="PROSITE" id="PS51007">
    <property type="entry name" value="CYTC"/>
    <property type="match status" value="1"/>
</dbReference>
<evidence type="ECO:0000256" key="7">
    <source>
        <dbReference type="SAM" id="SignalP"/>
    </source>
</evidence>
<evidence type="ECO:0000256" key="2">
    <source>
        <dbReference type="ARBA" id="ARBA00022617"/>
    </source>
</evidence>
<reference evidence="11 12" key="1">
    <citation type="submission" date="2019-12" db="EMBL/GenBank/DDBJ databases">
        <title>Novel species isolated from a subtropical stream in China.</title>
        <authorList>
            <person name="Lu H."/>
        </authorList>
    </citation>
    <scope>NUCLEOTIDE SEQUENCE [LARGE SCALE GENOMIC DNA]</scope>
    <source>
        <strain evidence="10 12">FT50W</strain>
        <strain evidence="9 11">FT94W</strain>
    </source>
</reference>
<evidence type="ECO:0000256" key="5">
    <source>
        <dbReference type="ARBA" id="ARBA00023004"/>
    </source>
</evidence>
<evidence type="ECO:0000256" key="6">
    <source>
        <dbReference type="PROSITE-ProRule" id="PRU00433"/>
    </source>
</evidence>
<dbReference type="PANTHER" id="PTHR40942:SF4">
    <property type="entry name" value="CYTOCHROME C5"/>
    <property type="match status" value="1"/>
</dbReference>
<accession>A0A6L8MFP4</accession>
<dbReference type="Gene3D" id="1.10.760.10">
    <property type="entry name" value="Cytochrome c-like domain"/>
    <property type="match status" value="1"/>
</dbReference>
<comment type="caution">
    <text evidence="10">The sequence shown here is derived from an EMBL/GenBank/DDBJ whole genome shotgun (WGS) entry which is preliminary data.</text>
</comment>
<dbReference type="SUPFAM" id="SSF46626">
    <property type="entry name" value="Cytochrome c"/>
    <property type="match status" value="1"/>
</dbReference>
<feature type="domain" description="Cytochrome c" evidence="8">
    <location>
        <begin position="21"/>
        <end position="101"/>
    </location>
</feature>
<evidence type="ECO:0000259" key="8">
    <source>
        <dbReference type="PROSITE" id="PS51007"/>
    </source>
</evidence>
<keyword evidence="3 6" id="KW-0479">Metal-binding</keyword>
<feature type="chain" id="PRO_5026651515" evidence="7">
    <location>
        <begin position="20"/>
        <end position="102"/>
    </location>
</feature>
<keyword evidence="2 6" id="KW-0349">Heme</keyword>
<evidence type="ECO:0000313" key="11">
    <source>
        <dbReference type="Proteomes" id="UP000449678"/>
    </source>
</evidence>
<organism evidence="10 12">
    <name type="scientific">Duganella lactea</name>
    <dbReference type="NCBI Taxonomy" id="2692173"/>
    <lineage>
        <taxon>Bacteria</taxon>
        <taxon>Pseudomonadati</taxon>
        <taxon>Pseudomonadota</taxon>
        <taxon>Betaproteobacteria</taxon>
        <taxon>Burkholderiales</taxon>
        <taxon>Oxalobacteraceae</taxon>
        <taxon>Telluria group</taxon>
        <taxon>Duganella</taxon>
    </lineage>
</organism>
<dbReference type="Proteomes" id="UP000474565">
    <property type="component" value="Unassembled WGS sequence"/>
</dbReference>
<keyword evidence="1" id="KW-0813">Transport</keyword>
<sequence>MKKLLALAAMLAATTSVSAAPDAAKTEKTYTTTCAACHGAGIMGAPKVGDKAAWKPRIARGKPALYASAISGVRMMPPRGGNPGLKDDELKAIVDYMIAKSN</sequence>
<dbReference type="InterPro" id="IPR002323">
    <property type="entry name" value="Cyt_CIE"/>
</dbReference>
<dbReference type="Pfam" id="PF13442">
    <property type="entry name" value="Cytochrome_CBB3"/>
    <property type="match status" value="1"/>
</dbReference>
<evidence type="ECO:0000313" key="12">
    <source>
        <dbReference type="Proteomes" id="UP000474565"/>
    </source>
</evidence>